<evidence type="ECO:0000313" key="2">
    <source>
        <dbReference type="Proteomes" id="UP001057279"/>
    </source>
</evidence>
<proteinExistence type="predicted"/>
<sequence>MVTKSSTSSEQEGNDFAAFVAGFGRGANPAEPTQISDPVSNVFWMYGKECYRIHMEKCVYPLSAPTPTPDNPTQHSPFSEVGTRSSSETGRGGSEGGDVWAVGGGCRCVTRVQDVDNVASDTEDDLMMGTASGTQRNFKFGMYTGLTSGRNGKCCRRERNNQTFESNYSPSSGNREKTWDRAGSLKCHILPLDSPGAEALMGCQTLESNCQGKREPSRVPCDTVPQARCLKVASPVQGKGYYNVFPELSFAFLKESSASGADMAEARTHIMYQPDGTDGIRVEETSWIAAIPEDRKCIHLPS</sequence>
<name>A0ACB9VBR5_9CETA</name>
<dbReference type="Proteomes" id="UP001057279">
    <property type="component" value="Linkage Group LG03"/>
</dbReference>
<gene>
    <name evidence="1" type="ORF">MJG53_005144</name>
</gene>
<evidence type="ECO:0000313" key="1">
    <source>
        <dbReference type="EMBL" id="KAI4587357.1"/>
    </source>
</evidence>
<protein>
    <submittedName>
        <fullName evidence="1">Uncharacterized protein</fullName>
    </submittedName>
</protein>
<accession>A0ACB9VBR5</accession>
<reference evidence="1" key="1">
    <citation type="submission" date="2022-03" db="EMBL/GenBank/DDBJ databases">
        <title>Genomic analyses of argali, domestic sheep and their hybrids provide insights into chromosomal evolution, heterosis and genetic basis of agronomic traits.</title>
        <authorList>
            <person name="Li M."/>
        </authorList>
    </citation>
    <scope>NUCLEOTIDE SEQUENCE</scope>
    <source>
        <strain evidence="1">F1 hybrid</strain>
    </source>
</reference>
<keyword evidence="2" id="KW-1185">Reference proteome</keyword>
<dbReference type="EMBL" id="CM043028">
    <property type="protein sequence ID" value="KAI4587357.1"/>
    <property type="molecule type" value="Genomic_DNA"/>
</dbReference>
<comment type="caution">
    <text evidence="1">The sequence shown here is derived from an EMBL/GenBank/DDBJ whole genome shotgun (WGS) entry which is preliminary data.</text>
</comment>
<organism evidence="1 2">
    <name type="scientific">Ovis ammon polii x Ovis aries</name>
    <dbReference type="NCBI Taxonomy" id="2918886"/>
    <lineage>
        <taxon>Eukaryota</taxon>
        <taxon>Metazoa</taxon>
        <taxon>Chordata</taxon>
        <taxon>Craniata</taxon>
        <taxon>Vertebrata</taxon>
        <taxon>Euteleostomi</taxon>
        <taxon>Mammalia</taxon>
        <taxon>Eutheria</taxon>
        <taxon>Laurasiatheria</taxon>
        <taxon>Artiodactyla</taxon>
        <taxon>Ruminantia</taxon>
        <taxon>Pecora</taxon>
        <taxon>Bovidae</taxon>
        <taxon>Caprinae</taxon>
        <taxon>Ovis</taxon>
    </lineage>
</organism>